<sequence length="63" mass="7243">MIIAGSNMDTSPLEWHPLLRCRPTIYMCTRSYLPNLFQSPCDQVSALLGDHVCLNNPRRRLVQ</sequence>
<evidence type="ECO:0000313" key="1">
    <source>
        <dbReference type="EMBL" id="EDR14976.1"/>
    </source>
</evidence>
<dbReference type="InParanoid" id="B0CPR4"/>
<protein>
    <submittedName>
        <fullName evidence="1">Predicted protein</fullName>
    </submittedName>
</protein>
<dbReference type="RefSeq" id="XP_001873184.1">
    <property type="nucleotide sequence ID" value="XM_001873149.1"/>
</dbReference>
<dbReference type="GeneID" id="6068771"/>
<dbReference type="EMBL" id="DS547091">
    <property type="protein sequence ID" value="EDR14976.1"/>
    <property type="molecule type" value="Genomic_DNA"/>
</dbReference>
<name>B0CPR4_LACBS</name>
<dbReference type="Proteomes" id="UP000001194">
    <property type="component" value="Unassembled WGS sequence"/>
</dbReference>
<dbReference type="KEGG" id="lbc:LACBIDRAFT_300628"/>
<proteinExistence type="predicted"/>
<dbReference type="HOGENOM" id="CLU_2886181_0_0_1"/>
<organism evidence="2">
    <name type="scientific">Laccaria bicolor (strain S238N-H82 / ATCC MYA-4686)</name>
    <name type="common">Bicoloured deceiver</name>
    <name type="synonym">Laccaria laccata var. bicolor</name>
    <dbReference type="NCBI Taxonomy" id="486041"/>
    <lineage>
        <taxon>Eukaryota</taxon>
        <taxon>Fungi</taxon>
        <taxon>Dikarya</taxon>
        <taxon>Basidiomycota</taxon>
        <taxon>Agaricomycotina</taxon>
        <taxon>Agaricomycetes</taxon>
        <taxon>Agaricomycetidae</taxon>
        <taxon>Agaricales</taxon>
        <taxon>Agaricineae</taxon>
        <taxon>Hydnangiaceae</taxon>
        <taxon>Laccaria</taxon>
    </lineage>
</organism>
<dbReference type="OrthoDB" id="10454185at2759"/>
<reference evidence="1 2" key="1">
    <citation type="journal article" date="2008" name="Nature">
        <title>The genome of Laccaria bicolor provides insights into mycorrhizal symbiosis.</title>
        <authorList>
            <person name="Martin F."/>
            <person name="Aerts A."/>
            <person name="Ahren D."/>
            <person name="Brun A."/>
            <person name="Danchin E.G.J."/>
            <person name="Duchaussoy F."/>
            <person name="Gibon J."/>
            <person name="Kohler A."/>
            <person name="Lindquist E."/>
            <person name="Pereda V."/>
            <person name="Salamov A."/>
            <person name="Shapiro H.J."/>
            <person name="Wuyts J."/>
            <person name="Blaudez D."/>
            <person name="Buee M."/>
            <person name="Brokstein P."/>
            <person name="Canbaeck B."/>
            <person name="Cohen D."/>
            <person name="Courty P.E."/>
            <person name="Coutinho P.M."/>
            <person name="Delaruelle C."/>
            <person name="Detter J.C."/>
            <person name="Deveau A."/>
            <person name="DiFazio S."/>
            <person name="Duplessis S."/>
            <person name="Fraissinet-Tachet L."/>
            <person name="Lucic E."/>
            <person name="Frey-Klett P."/>
            <person name="Fourrey C."/>
            <person name="Feussner I."/>
            <person name="Gay G."/>
            <person name="Grimwood J."/>
            <person name="Hoegger P.J."/>
            <person name="Jain P."/>
            <person name="Kilaru S."/>
            <person name="Labbe J."/>
            <person name="Lin Y.C."/>
            <person name="Legue V."/>
            <person name="Le Tacon F."/>
            <person name="Marmeisse R."/>
            <person name="Melayah D."/>
            <person name="Montanini B."/>
            <person name="Muratet M."/>
            <person name="Nehls U."/>
            <person name="Niculita-Hirzel H."/>
            <person name="Oudot-Le Secq M.P."/>
            <person name="Peter M."/>
            <person name="Quesneville H."/>
            <person name="Rajashekar B."/>
            <person name="Reich M."/>
            <person name="Rouhier N."/>
            <person name="Schmutz J."/>
            <person name="Yin T."/>
            <person name="Chalot M."/>
            <person name="Henrissat B."/>
            <person name="Kuees U."/>
            <person name="Lucas S."/>
            <person name="Van de Peer Y."/>
            <person name="Podila G.K."/>
            <person name="Polle A."/>
            <person name="Pukkila P.J."/>
            <person name="Richardson P.M."/>
            <person name="Rouze P."/>
            <person name="Sanders I.R."/>
            <person name="Stajich J.E."/>
            <person name="Tunlid A."/>
            <person name="Tuskan G."/>
            <person name="Grigoriev I.V."/>
        </authorList>
    </citation>
    <scope>NUCLEOTIDE SEQUENCE [LARGE SCALE GENOMIC DNA]</scope>
    <source>
        <strain evidence="2">S238N-H82 / ATCC MYA-4686</strain>
    </source>
</reference>
<gene>
    <name evidence="1" type="ORF">LACBIDRAFT_300628</name>
</gene>
<dbReference type="AlphaFoldDB" id="B0CPR4"/>
<keyword evidence="2" id="KW-1185">Reference proteome</keyword>
<evidence type="ECO:0000313" key="2">
    <source>
        <dbReference type="Proteomes" id="UP000001194"/>
    </source>
</evidence>
<accession>B0CPR4</accession>